<feature type="compositionally biased region" description="Basic and acidic residues" evidence="6">
    <location>
        <begin position="53"/>
        <end position="63"/>
    </location>
</feature>
<evidence type="ECO:0000256" key="3">
    <source>
        <dbReference type="ARBA" id="ARBA00022737"/>
    </source>
</evidence>
<keyword evidence="3" id="KW-0677">Repeat</keyword>
<keyword evidence="8" id="KW-1185">Reference proteome</keyword>
<evidence type="ECO:0000256" key="2">
    <source>
        <dbReference type="ARBA" id="ARBA00022553"/>
    </source>
</evidence>
<evidence type="ECO:0000313" key="8">
    <source>
        <dbReference type="Proteomes" id="UP000683000"/>
    </source>
</evidence>
<feature type="region of interest" description="Disordered" evidence="6">
    <location>
        <begin position="33"/>
        <end position="63"/>
    </location>
</feature>
<evidence type="ECO:0000256" key="4">
    <source>
        <dbReference type="ARBA" id="ARBA00023043"/>
    </source>
</evidence>
<accession>A0A8I3AEV8</accession>
<dbReference type="PANTHER" id="PTHR15263:SF1">
    <property type="entry name" value="NF-KAPPA-B INHIBITOR-LIKE PROTEIN 1"/>
    <property type="match status" value="1"/>
</dbReference>
<sequence length="225" mass="25641">MRGYLAFPPPTYSASTPVLPLKVAEATSACATWGNRHDTGQPEDGGSAEQAMEGERRKRRDCERTLGERSEIEWVRAGGVLRDAFGRRDKGRTEQIRQDLKVQDVEREWTARWEAYEARWRAMQSSMAPIGFVEFPWPLRERVSSRDLSALTRGAVSDFLFESLAVRTNTTTRRERIRSSLLRWHPDKMSVVLGRVVPDDLELVREGIHVVFGILKALQDAERTG</sequence>
<comment type="caution">
    <text evidence="7">The sequence shown here is derived from an EMBL/GenBank/DDBJ whole genome shotgun (WGS) entry which is preliminary data.</text>
</comment>
<keyword evidence="5" id="KW-0539">Nucleus</keyword>
<dbReference type="InterPro" id="IPR038753">
    <property type="entry name" value="NFKBIL1"/>
</dbReference>
<proteinExistence type="predicted"/>
<evidence type="ECO:0000256" key="6">
    <source>
        <dbReference type="SAM" id="MobiDB-lite"/>
    </source>
</evidence>
<evidence type="ECO:0000313" key="7">
    <source>
        <dbReference type="EMBL" id="KAG6379881.1"/>
    </source>
</evidence>
<evidence type="ECO:0000256" key="5">
    <source>
        <dbReference type="ARBA" id="ARBA00023242"/>
    </source>
</evidence>
<dbReference type="Proteomes" id="UP000683000">
    <property type="component" value="Unassembled WGS sequence"/>
</dbReference>
<gene>
    <name evidence="7" type="ORF">JVT61DRAFT_10443</name>
</gene>
<keyword evidence="2" id="KW-0597">Phosphoprotein</keyword>
<dbReference type="GO" id="GO:0005634">
    <property type="term" value="C:nucleus"/>
    <property type="evidence" value="ECO:0007669"/>
    <property type="project" value="UniProtKB-SubCell"/>
</dbReference>
<name>A0A8I3AEV8_9AGAM</name>
<reference evidence="7" key="1">
    <citation type="submission" date="2021-03" db="EMBL/GenBank/DDBJ databases">
        <title>Evolutionary innovations through gain and loss of genes in the ectomycorrhizal Boletales.</title>
        <authorList>
            <person name="Wu G."/>
            <person name="Miyauchi S."/>
            <person name="Morin E."/>
            <person name="Yang Z.-L."/>
            <person name="Xu J."/>
            <person name="Martin F.M."/>
        </authorList>
    </citation>
    <scope>NUCLEOTIDE SEQUENCE</scope>
    <source>
        <strain evidence="7">BR01</strain>
    </source>
</reference>
<dbReference type="AlphaFoldDB" id="A0A8I3AEV8"/>
<dbReference type="OrthoDB" id="3241983at2759"/>
<dbReference type="EMBL" id="JAGFBS010000004">
    <property type="protein sequence ID" value="KAG6379881.1"/>
    <property type="molecule type" value="Genomic_DNA"/>
</dbReference>
<organism evidence="7 8">
    <name type="scientific">Boletus reticuloceps</name>
    <dbReference type="NCBI Taxonomy" id="495285"/>
    <lineage>
        <taxon>Eukaryota</taxon>
        <taxon>Fungi</taxon>
        <taxon>Dikarya</taxon>
        <taxon>Basidiomycota</taxon>
        <taxon>Agaricomycotina</taxon>
        <taxon>Agaricomycetes</taxon>
        <taxon>Agaricomycetidae</taxon>
        <taxon>Boletales</taxon>
        <taxon>Boletineae</taxon>
        <taxon>Boletaceae</taxon>
        <taxon>Boletoideae</taxon>
        <taxon>Boletus</taxon>
    </lineage>
</organism>
<dbReference type="PANTHER" id="PTHR15263">
    <property type="entry name" value="I-KAPPA-B-LIKE PROTEIN IKBL"/>
    <property type="match status" value="1"/>
</dbReference>
<comment type="subcellular location">
    <subcellularLocation>
        <location evidence="1">Nucleus</location>
    </subcellularLocation>
</comment>
<protein>
    <submittedName>
        <fullName evidence="7">Uncharacterized protein</fullName>
    </submittedName>
</protein>
<dbReference type="GO" id="GO:0043124">
    <property type="term" value="P:negative regulation of canonical NF-kappaB signal transduction"/>
    <property type="evidence" value="ECO:0007669"/>
    <property type="project" value="InterPro"/>
</dbReference>
<evidence type="ECO:0000256" key="1">
    <source>
        <dbReference type="ARBA" id="ARBA00004123"/>
    </source>
</evidence>
<keyword evidence="4" id="KW-0040">ANK repeat</keyword>